<organism evidence="7 8">
    <name type="scientific">Roseateles amylovorans</name>
    <dbReference type="NCBI Taxonomy" id="2978473"/>
    <lineage>
        <taxon>Bacteria</taxon>
        <taxon>Pseudomonadati</taxon>
        <taxon>Pseudomonadota</taxon>
        <taxon>Betaproteobacteria</taxon>
        <taxon>Burkholderiales</taxon>
        <taxon>Sphaerotilaceae</taxon>
        <taxon>Roseateles</taxon>
    </lineage>
</organism>
<dbReference type="PROSITE" id="PS50850">
    <property type="entry name" value="MFS"/>
    <property type="match status" value="1"/>
</dbReference>
<dbReference type="Proteomes" id="UP001064933">
    <property type="component" value="Chromosome"/>
</dbReference>
<dbReference type="Gene3D" id="1.20.1250.20">
    <property type="entry name" value="MFS general substrate transporter like domains"/>
    <property type="match status" value="2"/>
</dbReference>
<keyword evidence="3 5" id="KW-0472">Membrane</keyword>
<dbReference type="RefSeq" id="WP_261758905.1">
    <property type="nucleotide sequence ID" value="NZ_CP104562.2"/>
</dbReference>
<feature type="transmembrane region" description="Helical" evidence="5">
    <location>
        <begin position="163"/>
        <end position="185"/>
    </location>
</feature>
<evidence type="ECO:0000313" key="8">
    <source>
        <dbReference type="Proteomes" id="UP001064933"/>
    </source>
</evidence>
<dbReference type="InterPro" id="IPR020846">
    <property type="entry name" value="MFS_dom"/>
</dbReference>
<feature type="transmembrane region" description="Helical" evidence="5">
    <location>
        <begin position="32"/>
        <end position="50"/>
    </location>
</feature>
<feature type="transmembrane region" description="Helical" evidence="5">
    <location>
        <begin position="240"/>
        <end position="261"/>
    </location>
</feature>
<reference evidence="7" key="1">
    <citation type="submission" date="2022-10" db="EMBL/GenBank/DDBJ databases">
        <title>Characterization and whole genome sequencing of a new Roseateles species, isolated from fresh water.</title>
        <authorList>
            <person name="Guliayeva D.Y."/>
            <person name="Akhremchuk A.E."/>
            <person name="Sikolenko M.A."/>
            <person name="Valentovich L.N."/>
            <person name="Sidarenka A.V."/>
        </authorList>
    </citation>
    <scope>NUCLEOTIDE SEQUENCE</scope>
    <source>
        <strain evidence="7">BIM B-1768</strain>
    </source>
</reference>
<feature type="region of interest" description="Disordered" evidence="4">
    <location>
        <begin position="1"/>
        <end position="27"/>
    </location>
</feature>
<dbReference type="InterPro" id="IPR036259">
    <property type="entry name" value="MFS_trans_sf"/>
</dbReference>
<gene>
    <name evidence="7" type="ORF">N4261_03880</name>
</gene>
<name>A0ABY6B791_9BURK</name>
<sequence>MTAYTVTARNGLFDTAPRQDPAPAARPGTNSAGISLAAAIAVIAAVATNLRPGIVSIGPVLGLLRSEFHISNAQASLLTAIPTLLMGLLAIPTPWMARRFGRNRVILVALAVLGLATLLRAFSTSAVVLLFATAGVGAGIAVAGALISGFVKAHHPGRVSLLMGLYAASLGLGSTVAAALTGPVASLTGGWRVATAMWVLPGLAAIAAWIYVSKAEGALALPARAATQVAHPHPARSWTAWLAAMYFAANNFLFFGLLAWFVPMNMEFGASPATAGLMLAGFTTVFMFSNPVPALVSKGADRRLAIGLFAGAFMLGISLVIASPHQIGWLAIGLLAFGIGGSFSLGMTLPLDNTVDADQANSWTSFTLAIGYGLGALGPLSIGLVRDMTHSFVPALWLLAAAGALKLVLTPFLSPRLPHRTA</sequence>
<feature type="transmembrane region" description="Helical" evidence="5">
    <location>
        <begin position="70"/>
        <end position="91"/>
    </location>
</feature>
<feature type="transmembrane region" description="Helical" evidence="5">
    <location>
        <begin position="327"/>
        <end position="351"/>
    </location>
</feature>
<feature type="transmembrane region" description="Helical" evidence="5">
    <location>
        <begin position="128"/>
        <end position="151"/>
    </location>
</feature>
<feature type="transmembrane region" description="Helical" evidence="5">
    <location>
        <begin position="191"/>
        <end position="212"/>
    </location>
</feature>
<evidence type="ECO:0000256" key="5">
    <source>
        <dbReference type="SAM" id="Phobius"/>
    </source>
</evidence>
<proteinExistence type="predicted"/>
<feature type="transmembrane region" description="Helical" evidence="5">
    <location>
        <begin position="304"/>
        <end position="321"/>
    </location>
</feature>
<keyword evidence="8" id="KW-1185">Reference proteome</keyword>
<dbReference type="InterPro" id="IPR052524">
    <property type="entry name" value="MFS_Cyanate_Porter"/>
</dbReference>
<feature type="compositionally biased region" description="Low complexity" evidence="4">
    <location>
        <begin position="16"/>
        <end position="27"/>
    </location>
</feature>
<keyword evidence="2 5" id="KW-1133">Transmembrane helix</keyword>
<keyword evidence="1 5" id="KW-0812">Transmembrane</keyword>
<feature type="domain" description="Major facilitator superfamily (MFS) profile" evidence="6">
    <location>
        <begin position="37"/>
        <end position="418"/>
    </location>
</feature>
<evidence type="ECO:0000256" key="3">
    <source>
        <dbReference type="ARBA" id="ARBA00023136"/>
    </source>
</evidence>
<dbReference type="PANTHER" id="PTHR23523">
    <property type="match status" value="1"/>
</dbReference>
<evidence type="ECO:0000256" key="4">
    <source>
        <dbReference type="SAM" id="MobiDB-lite"/>
    </source>
</evidence>
<feature type="transmembrane region" description="Helical" evidence="5">
    <location>
        <begin position="273"/>
        <end position="292"/>
    </location>
</feature>
<dbReference type="EMBL" id="CP104562">
    <property type="protein sequence ID" value="UXH79086.1"/>
    <property type="molecule type" value="Genomic_DNA"/>
</dbReference>
<accession>A0ABY6B791</accession>
<evidence type="ECO:0000256" key="1">
    <source>
        <dbReference type="ARBA" id="ARBA00022692"/>
    </source>
</evidence>
<evidence type="ECO:0000259" key="6">
    <source>
        <dbReference type="PROSITE" id="PS50850"/>
    </source>
</evidence>
<dbReference type="PANTHER" id="PTHR23523:SF2">
    <property type="entry name" value="2-NITROIMIDAZOLE TRANSPORTER"/>
    <property type="match status" value="1"/>
</dbReference>
<dbReference type="SUPFAM" id="SSF103473">
    <property type="entry name" value="MFS general substrate transporter"/>
    <property type="match status" value="1"/>
</dbReference>
<feature type="transmembrane region" description="Helical" evidence="5">
    <location>
        <begin position="103"/>
        <end position="122"/>
    </location>
</feature>
<feature type="transmembrane region" description="Helical" evidence="5">
    <location>
        <begin position="391"/>
        <end position="413"/>
    </location>
</feature>
<dbReference type="InterPro" id="IPR011701">
    <property type="entry name" value="MFS"/>
</dbReference>
<feature type="transmembrane region" description="Helical" evidence="5">
    <location>
        <begin position="363"/>
        <end position="385"/>
    </location>
</feature>
<evidence type="ECO:0000313" key="7">
    <source>
        <dbReference type="EMBL" id="UXH79086.1"/>
    </source>
</evidence>
<protein>
    <submittedName>
        <fullName evidence="7">MFS transporter</fullName>
    </submittedName>
</protein>
<evidence type="ECO:0000256" key="2">
    <source>
        <dbReference type="ARBA" id="ARBA00022989"/>
    </source>
</evidence>
<dbReference type="Pfam" id="PF07690">
    <property type="entry name" value="MFS_1"/>
    <property type="match status" value="1"/>
</dbReference>